<name>A0A814JWU6_9BILA</name>
<accession>A0A814JWU6</accession>
<organism evidence="1 2">
    <name type="scientific">Brachionus calyciflorus</name>
    <dbReference type="NCBI Taxonomy" id="104777"/>
    <lineage>
        <taxon>Eukaryota</taxon>
        <taxon>Metazoa</taxon>
        <taxon>Spiralia</taxon>
        <taxon>Gnathifera</taxon>
        <taxon>Rotifera</taxon>
        <taxon>Eurotatoria</taxon>
        <taxon>Monogononta</taxon>
        <taxon>Pseudotrocha</taxon>
        <taxon>Ploima</taxon>
        <taxon>Brachionidae</taxon>
        <taxon>Brachionus</taxon>
    </lineage>
</organism>
<reference evidence="1" key="1">
    <citation type="submission" date="2021-02" db="EMBL/GenBank/DDBJ databases">
        <authorList>
            <person name="Nowell W R."/>
        </authorList>
    </citation>
    <scope>NUCLEOTIDE SEQUENCE</scope>
    <source>
        <strain evidence="1">Ploen Becks lab</strain>
    </source>
</reference>
<keyword evidence="2" id="KW-1185">Reference proteome</keyword>
<sequence>MKTFSSHIKTKHENNKKNRPQMFFCCDITNCNKKWIESLQTLLIHFYTHLGNETQLSWIFKNCNYKSSSKDYYRIHFSREHTNKSYKKLRDAYLSNNNILIEQFDSDDIKMDSYQETHIVPSGISKSQSTTVQSMKNTSQTSITEKMYEFYNTSY</sequence>
<evidence type="ECO:0000313" key="1">
    <source>
        <dbReference type="EMBL" id="CAF1043633.1"/>
    </source>
</evidence>
<dbReference type="Proteomes" id="UP000663879">
    <property type="component" value="Unassembled WGS sequence"/>
</dbReference>
<comment type="caution">
    <text evidence="1">The sequence shown here is derived from an EMBL/GenBank/DDBJ whole genome shotgun (WGS) entry which is preliminary data.</text>
</comment>
<proteinExistence type="predicted"/>
<gene>
    <name evidence="1" type="ORF">OXX778_LOCUS18474</name>
</gene>
<dbReference type="AlphaFoldDB" id="A0A814JWU6"/>
<evidence type="ECO:0000313" key="2">
    <source>
        <dbReference type="Proteomes" id="UP000663879"/>
    </source>
</evidence>
<dbReference type="EMBL" id="CAJNOC010005140">
    <property type="protein sequence ID" value="CAF1043633.1"/>
    <property type="molecule type" value="Genomic_DNA"/>
</dbReference>
<protein>
    <submittedName>
        <fullName evidence="1">Uncharacterized protein</fullName>
    </submittedName>
</protein>